<proteinExistence type="inferred from homology"/>
<organism evidence="5 6">
    <name type="scientific">Echria macrotheca</name>
    <dbReference type="NCBI Taxonomy" id="438768"/>
    <lineage>
        <taxon>Eukaryota</taxon>
        <taxon>Fungi</taxon>
        <taxon>Dikarya</taxon>
        <taxon>Ascomycota</taxon>
        <taxon>Pezizomycotina</taxon>
        <taxon>Sordariomycetes</taxon>
        <taxon>Sordariomycetidae</taxon>
        <taxon>Sordariales</taxon>
        <taxon>Schizotheciaceae</taxon>
        <taxon>Echria</taxon>
    </lineage>
</organism>
<dbReference type="Pfam" id="PF26121">
    <property type="entry name" value="HTH_CDT1"/>
    <property type="match status" value="1"/>
</dbReference>
<comment type="caution">
    <text evidence="5">The sequence shown here is derived from an EMBL/GenBank/DDBJ whole genome shotgun (WGS) entry which is preliminary data.</text>
</comment>
<evidence type="ECO:0000256" key="1">
    <source>
        <dbReference type="ARBA" id="ARBA00008356"/>
    </source>
</evidence>
<evidence type="ECO:0000259" key="4">
    <source>
        <dbReference type="Pfam" id="PF16679"/>
    </source>
</evidence>
<gene>
    <name evidence="5" type="ORF">QBC47DRAFT_393863</name>
</gene>
<dbReference type="InterPro" id="IPR032054">
    <property type="entry name" value="Cdt1_C"/>
</dbReference>
<dbReference type="EMBL" id="MU839846">
    <property type="protein sequence ID" value="KAK1750606.1"/>
    <property type="molecule type" value="Genomic_DNA"/>
</dbReference>
<sequence length="474" mass="52483">MPGAISRAPRATRGRPAAAPKSTSSLDKFARVSKLPSIGKDIGDKAAALKSGRYSTIEVVLTRKRSATDDIENVPPQANGGHKKVRLEAETKPKPIIAPVSRKKKTVTFAEPEPVKSSPSRKRRFEPESETTPEPEALLERLNLSSPIRKRTKTVRTQPDNDFDLPRELLDLLDLQIAFLKTLSMSIAHNGSSSPIDLRTIYSSISQSWGKRQVTVDDIRLCLGVLNWAPVKADKSETPFFIADYGRGRICIERGTDSSYGPLREQKLNMDFESNLRTLWLSRRDQNAHVFLATLPRAAIKKCAEPHPITVKGQRTLMELKNGVVRKQQTETPKPTLLNPDGSQMTLLERIRHKDQLRKEQAAHEPTPAELARKAALQRAEDIAAVIGMLCMATSSGQARVSFTMAALMTKIKDSLRNPISSEDGVCCVKILASEIAPQWLRIVTVGGRENIVLQTAMQPTKVFIQEKVKALLG</sequence>
<evidence type="ECO:0000313" key="6">
    <source>
        <dbReference type="Proteomes" id="UP001239445"/>
    </source>
</evidence>
<keyword evidence="2" id="KW-0131">Cell cycle</keyword>
<evidence type="ECO:0000256" key="3">
    <source>
        <dbReference type="SAM" id="MobiDB-lite"/>
    </source>
</evidence>
<dbReference type="Gene3D" id="1.10.10.1420">
    <property type="entry name" value="DNA replication factor Cdt1, C-terminal WH domain"/>
    <property type="match status" value="1"/>
</dbReference>
<comment type="similarity">
    <text evidence="1">Belongs to the Cdt1 family.</text>
</comment>
<name>A0AAJ0B766_9PEZI</name>
<protein>
    <recommendedName>
        <fullName evidence="4">DNA replication factor Cdt1 C-terminal domain-containing protein</fullName>
    </recommendedName>
</protein>
<dbReference type="Proteomes" id="UP001239445">
    <property type="component" value="Unassembled WGS sequence"/>
</dbReference>
<feature type="region of interest" description="Disordered" evidence="3">
    <location>
        <begin position="1"/>
        <end position="26"/>
    </location>
</feature>
<evidence type="ECO:0000313" key="5">
    <source>
        <dbReference type="EMBL" id="KAK1750606.1"/>
    </source>
</evidence>
<dbReference type="AlphaFoldDB" id="A0AAJ0B766"/>
<dbReference type="InterPro" id="IPR038090">
    <property type="entry name" value="Cdt1_C_WH_dom_sf"/>
</dbReference>
<feature type="region of interest" description="Disordered" evidence="3">
    <location>
        <begin position="104"/>
        <end position="138"/>
    </location>
</feature>
<evidence type="ECO:0000256" key="2">
    <source>
        <dbReference type="ARBA" id="ARBA00023306"/>
    </source>
</evidence>
<dbReference type="Pfam" id="PF16679">
    <property type="entry name" value="CDT1_C"/>
    <property type="match status" value="1"/>
</dbReference>
<accession>A0AAJ0B766</accession>
<feature type="compositionally biased region" description="Low complexity" evidence="3">
    <location>
        <begin position="7"/>
        <end position="20"/>
    </location>
</feature>
<feature type="domain" description="DNA replication factor Cdt1 C-terminal" evidence="4">
    <location>
        <begin position="347"/>
        <end position="447"/>
    </location>
</feature>
<keyword evidence="6" id="KW-1185">Reference proteome</keyword>
<reference evidence="5" key="1">
    <citation type="submission" date="2023-06" db="EMBL/GenBank/DDBJ databases">
        <title>Genome-scale phylogeny and comparative genomics of the fungal order Sordariales.</title>
        <authorList>
            <consortium name="Lawrence Berkeley National Laboratory"/>
            <person name="Hensen N."/>
            <person name="Bonometti L."/>
            <person name="Westerberg I."/>
            <person name="Brannstrom I.O."/>
            <person name="Guillou S."/>
            <person name="Cros-Aarteil S."/>
            <person name="Calhoun S."/>
            <person name="Haridas S."/>
            <person name="Kuo A."/>
            <person name="Mondo S."/>
            <person name="Pangilinan J."/>
            <person name="Riley R."/>
            <person name="Labutti K."/>
            <person name="Andreopoulos B."/>
            <person name="Lipzen A."/>
            <person name="Chen C."/>
            <person name="Yanf M."/>
            <person name="Daum C."/>
            <person name="Ng V."/>
            <person name="Clum A."/>
            <person name="Steindorff A."/>
            <person name="Ohm R."/>
            <person name="Martin F."/>
            <person name="Silar P."/>
            <person name="Natvig D."/>
            <person name="Lalanne C."/>
            <person name="Gautier V."/>
            <person name="Ament-Velasquez S.L."/>
            <person name="Kruys A."/>
            <person name="Hutchinson M.I."/>
            <person name="Powell A.J."/>
            <person name="Barry K."/>
            <person name="Miller A.N."/>
            <person name="Grigoriev I.V."/>
            <person name="Debuchy R."/>
            <person name="Gladieux P."/>
            <person name="Thoren M.H."/>
            <person name="Johannesson H."/>
        </authorList>
    </citation>
    <scope>NUCLEOTIDE SEQUENCE</scope>
    <source>
        <strain evidence="5">PSN4</strain>
    </source>
</reference>